<reference evidence="2 3" key="1">
    <citation type="submission" date="2020-08" db="EMBL/GenBank/DDBJ databases">
        <title>Genomic Encyclopedia of Type Strains, Phase IV (KMG-IV): sequencing the most valuable type-strain genomes for metagenomic binning, comparative biology and taxonomic classification.</title>
        <authorList>
            <person name="Goeker M."/>
        </authorList>
    </citation>
    <scope>NUCLEOTIDE SEQUENCE [LARGE SCALE GENOMIC DNA]</scope>
    <source>
        <strain evidence="2 3">DSM 19979</strain>
    </source>
</reference>
<gene>
    <name evidence="2" type="ORF">GGQ83_002819</name>
</gene>
<protein>
    <submittedName>
        <fullName evidence="2">Uncharacterized protein</fullName>
    </submittedName>
</protein>
<keyword evidence="1" id="KW-1133">Transmembrane helix</keyword>
<name>A0A840AE76_9PROT</name>
<keyword evidence="1" id="KW-0472">Membrane</keyword>
<comment type="caution">
    <text evidence="2">The sequence shown here is derived from an EMBL/GenBank/DDBJ whole genome shotgun (WGS) entry which is preliminary data.</text>
</comment>
<keyword evidence="3" id="KW-1185">Reference proteome</keyword>
<feature type="transmembrane region" description="Helical" evidence="1">
    <location>
        <begin position="12"/>
        <end position="30"/>
    </location>
</feature>
<dbReference type="EMBL" id="JACIDJ010000005">
    <property type="protein sequence ID" value="MBB3899367.1"/>
    <property type="molecule type" value="Genomic_DNA"/>
</dbReference>
<evidence type="ECO:0000313" key="3">
    <source>
        <dbReference type="Proteomes" id="UP000553193"/>
    </source>
</evidence>
<evidence type="ECO:0000256" key="1">
    <source>
        <dbReference type="SAM" id="Phobius"/>
    </source>
</evidence>
<accession>A0A840AE76</accession>
<dbReference type="Proteomes" id="UP000553193">
    <property type="component" value="Unassembled WGS sequence"/>
</dbReference>
<proteinExistence type="predicted"/>
<keyword evidence="1" id="KW-0812">Transmembrane</keyword>
<organism evidence="2 3">
    <name type="scientific">Roseococcus suduntuyensis</name>
    <dbReference type="NCBI Taxonomy" id="455361"/>
    <lineage>
        <taxon>Bacteria</taxon>
        <taxon>Pseudomonadati</taxon>
        <taxon>Pseudomonadota</taxon>
        <taxon>Alphaproteobacteria</taxon>
        <taxon>Acetobacterales</taxon>
        <taxon>Roseomonadaceae</taxon>
        <taxon>Roseococcus</taxon>
    </lineage>
</organism>
<sequence>MKIPDPHQLAPYVIAAMVLAAVVQIMLLVVG</sequence>
<dbReference type="AlphaFoldDB" id="A0A840AE76"/>
<evidence type="ECO:0000313" key="2">
    <source>
        <dbReference type="EMBL" id="MBB3899367.1"/>
    </source>
</evidence>